<proteinExistence type="predicted"/>
<dbReference type="InterPro" id="IPR032127">
    <property type="entry name" value="LydB"/>
</dbReference>
<reference evidence="1" key="1">
    <citation type="submission" date="2021-11" db="EMBL/GenBank/DDBJ databases">
        <authorList>
            <person name="Rodrigo-Torres L."/>
            <person name="Arahal R. D."/>
            <person name="Lucena T."/>
        </authorList>
    </citation>
    <scope>NUCLEOTIDE SEQUENCE</scope>
    <source>
        <strain evidence="1">CECT 7928</strain>
    </source>
</reference>
<evidence type="ECO:0000313" key="1">
    <source>
        <dbReference type="EMBL" id="CAH0543094.1"/>
    </source>
</evidence>
<gene>
    <name evidence="1" type="ORF">VMF7928_04397</name>
</gene>
<sequence length="138" mass="15759">MGSELAVVVVALFDRFVLRRNAVKIVNISKMKDSELVRFSLGFKSSQAITSGTVTYSLRNKKRPVAIVSKSRPLDFSKSGLNLEYLTFSREKLEKEAGEHLEGTWVLDVKIERSCSRLNPLYKIFPTVARHQEEFHIE</sequence>
<keyword evidence="2" id="KW-1185">Reference proteome</keyword>
<dbReference type="Proteomes" id="UP000838748">
    <property type="component" value="Unassembled WGS sequence"/>
</dbReference>
<protein>
    <submittedName>
        <fullName evidence="1">Uncharacterized protein</fullName>
    </submittedName>
</protein>
<name>A0ABM9A9X0_9VIBR</name>
<dbReference type="RefSeq" id="WP_237363960.1">
    <property type="nucleotide sequence ID" value="NZ_CAKLDM010000004.1"/>
</dbReference>
<dbReference type="EMBL" id="CAKLDM010000004">
    <property type="protein sequence ID" value="CAH0543094.1"/>
    <property type="molecule type" value="Genomic_DNA"/>
</dbReference>
<dbReference type="Pfam" id="PF16084">
    <property type="entry name" value="LydB"/>
    <property type="match status" value="1"/>
</dbReference>
<evidence type="ECO:0000313" key="2">
    <source>
        <dbReference type="Proteomes" id="UP000838748"/>
    </source>
</evidence>
<organism evidence="1 2">
    <name type="scientific">Vibrio marisflavi CECT 7928</name>
    <dbReference type="NCBI Taxonomy" id="634439"/>
    <lineage>
        <taxon>Bacteria</taxon>
        <taxon>Pseudomonadati</taxon>
        <taxon>Pseudomonadota</taxon>
        <taxon>Gammaproteobacteria</taxon>
        <taxon>Vibrionales</taxon>
        <taxon>Vibrionaceae</taxon>
        <taxon>Vibrio</taxon>
    </lineage>
</organism>
<comment type="caution">
    <text evidence="1">The sequence shown here is derived from an EMBL/GenBank/DDBJ whole genome shotgun (WGS) entry which is preliminary data.</text>
</comment>
<accession>A0ABM9A9X0</accession>